<dbReference type="InterPro" id="IPR013033">
    <property type="entry name" value="MinC"/>
</dbReference>
<keyword evidence="4 6" id="KW-0131">Cell cycle</keyword>
<name>A0ABS3K9Z8_9PROT</name>
<keyword evidence="2 6" id="KW-0132">Cell division</keyword>
<accession>A0ABS3K9Z8</accession>
<comment type="caution">
    <text evidence="10">The sequence shown here is derived from an EMBL/GenBank/DDBJ whole genome shotgun (WGS) entry which is preliminary data.</text>
</comment>
<sequence length="254" mass="26806">MSAPAAQPRFEPFRLRGANFNLLVLRLLDARPEVIVPALGDQFRRAPGFLRFAPIVIGLDDLTSPQHEVDFARLVAELRAIQIMPIGTTGGTPEMKALAQSAGLPPLRAAGGAAQEDVSQQAQAAPPPPAPAEPPPEPPPPPGMTRPTMVVDTAVRAGQRIWAQGADLIVTGTVNAGAEVIADGNLHVYGALRGRAIAGGADNMEARVFALHFDPELVSIAGYYAVREGLTEAPIGKPVQVRLIGESMRFDKLG</sequence>
<evidence type="ECO:0000256" key="4">
    <source>
        <dbReference type="ARBA" id="ARBA00023306"/>
    </source>
</evidence>
<dbReference type="EMBL" id="JACTNF010000005">
    <property type="protein sequence ID" value="MBO1074290.1"/>
    <property type="molecule type" value="Genomic_DNA"/>
</dbReference>
<proteinExistence type="inferred from homology"/>
<feature type="domain" description="Septum formation inhibitor MinC N-terminal" evidence="9">
    <location>
        <begin position="13"/>
        <end position="85"/>
    </location>
</feature>
<evidence type="ECO:0000259" key="8">
    <source>
        <dbReference type="Pfam" id="PF03775"/>
    </source>
</evidence>
<comment type="subunit">
    <text evidence="6">Interacts with MinD and FtsZ.</text>
</comment>
<evidence type="ECO:0000256" key="5">
    <source>
        <dbReference type="ARBA" id="ARBA00025606"/>
    </source>
</evidence>
<dbReference type="InterPro" id="IPR005526">
    <property type="entry name" value="Septum_form_inhib_MinC_C"/>
</dbReference>
<organism evidence="10 11">
    <name type="scientific">Roseomonas marmotae</name>
    <dbReference type="NCBI Taxonomy" id="2768161"/>
    <lineage>
        <taxon>Bacteria</taxon>
        <taxon>Pseudomonadati</taxon>
        <taxon>Pseudomonadota</taxon>
        <taxon>Alphaproteobacteria</taxon>
        <taxon>Acetobacterales</taxon>
        <taxon>Roseomonadaceae</taxon>
        <taxon>Roseomonas</taxon>
    </lineage>
</organism>
<dbReference type="NCBIfam" id="TIGR01222">
    <property type="entry name" value="minC"/>
    <property type="match status" value="1"/>
</dbReference>
<evidence type="ECO:0000256" key="7">
    <source>
        <dbReference type="SAM" id="MobiDB-lite"/>
    </source>
</evidence>
<dbReference type="Gene3D" id="3.30.70.260">
    <property type="match status" value="1"/>
</dbReference>
<evidence type="ECO:0000256" key="1">
    <source>
        <dbReference type="ARBA" id="ARBA00006291"/>
    </source>
</evidence>
<keyword evidence="11" id="KW-1185">Reference proteome</keyword>
<dbReference type="Pfam" id="PF05209">
    <property type="entry name" value="MinC_N"/>
    <property type="match status" value="1"/>
</dbReference>
<comment type="similarity">
    <text evidence="1 6">Belongs to the MinC family.</text>
</comment>
<dbReference type="InterPro" id="IPR036145">
    <property type="entry name" value="MinC_C_sf"/>
</dbReference>
<dbReference type="Pfam" id="PF03775">
    <property type="entry name" value="MinC_C"/>
    <property type="match status" value="1"/>
</dbReference>
<evidence type="ECO:0000256" key="2">
    <source>
        <dbReference type="ARBA" id="ARBA00022618"/>
    </source>
</evidence>
<feature type="compositionally biased region" description="Pro residues" evidence="7">
    <location>
        <begin position="125"/>
        <end position="144"/>
    </location>
</feature>
<evidence type="ECO:0000313" key="11">
    <source>
        <dbReference type="Proteomes" id="UP001518990"/>
    </source>
</evidence>
<dbReference type="PANTHER" id="PTHR34108:SF1">
    <property type="entry name" value="SEPTUM SITE-DETERMINING PROTEIN MINC"/>
    <property type="match status" value="1"/>
</dbReference>
<feature type="region of interest" description="Disordered" evidence="7">
    <location>
        <begin position="108"/>
        <end position="148"/>
    </location>
</feature>
<evidence type="ECO:0000256" key="3">
    <source>
        <dbReference type="ARBA" id="ARBA00023210"/>
    </source>
</evidence>
<gene>
    <name evidence="6 10" type="primary">minC</name>
    <name evidence="10" type="ORF">IAI60_06695</name>
</gene>
<dbReference type="RefSeq" id="WP_207445885.1">
    <property type="nucleotide sequence ID" value="NZ_CP061091.1"/>
</dbReference>
<keyword evidence="3 6" id="KW-0717">Septation</keyword>
<dbReference type="InterPro" id="IPR007874">
    <property type="entry name" value="MinC_N"/>
</dbReference>
<comment type="function">
    <text evidence="5 6">Cell division inhibitor that blocks the formation of polar Z ring septums. Rapidly oscillates between the poles of the cell to destabilize FtsZ filaments that have formed before they mature into polar Z rings. Prevents FtsZ polymerization.</text>
</comment>
<dbReference type="Gene3D" id="2.160.20.70">
    <property type="match status" value="1"/>
</dbReference>
<feature type="domain" description="Septum formation inhibitor MinC C-terminal" evidence="8">
    <location>
        <begin position="150"/>
        <end position="249"/>
    </location>
</feature>
<evidence type="ECO:0000259" key="9">
    <source>
        <dbReference type="Pfam" id="PF05209"/>
    </source>
</evidence>
<dbReference type="HAMAP" id="MF_00267">
    <property type="entry name" value="MinC"/>
    <property type="match status" value="1"/>
</dbReference>
<dbReference type="PANTHER" id="PTHR34108">
    <property type="entry name" value="SEPTUM SITE-DETERMINING PROTEIN MINC"/>
    <property type="match status" value="1"/>
</dbReference>
<dbReference type="SUPFAM" id="SSF63848">
    <property type="entry name" value="Cell-division inhibitor MinC, C-terminal domain"/>
    <property type="match status" value="1"/>
</dbReference>
<dbReference type="Proteomes" id="UP001518990">
    <property type="component" value="Unassembled WGS sequence"/>
</dbReference>
<evidence type="ECO:0000256" key="6">
    <source>
        <dbReference type="HAMAP-Rule" id="MF_00267"/>
    </source>
</evidence>
<reference evidence="10 11" key="1">
    <citation type="submission" date="2020-09" db="EMBL/GenBank/DDBJ databases">
        <title>Roseomonas.</title>
        <authorList>
            <person name="Zhu W."/>
        </authorList>
    </citation>
    <scope>NUCLEOTIDE SEQUENCE [LARGE SCALE GENOMIC DNA]</scope>
    <source>
        <strain evidence="10 11">1311</strain>
    </source>
</reference>
<feature type="compositionally biased region" description="Low complexity" evidence="7">
    <location>
        <begin position="108"/>
        <end position="124"/>
    </location>
</feature>
<dbReference type="InterPro" id="IPR016098">
    <property type="entry name" value="CAP/MinC_C"/>
</dbReference>
<evidence type="ECO:0000313" key="10">
    <source>
        <dbReference type="EMBL" id="MBO1074290.1"/>
    </source>
</evidence>
<protein>
    <recommendedName>
        <fullName evidence="6">Probable septum site-determining protein MinC</fullName>
    </recommendedName>
</protein>